<organism evidence="1 2">
    <name type="scientific">Vaccinium darrowii</name>
    <dbReference type="NCBI Taxonomy" id="229202"/>
    <lineage>
        <taxon>Eukaryota</taxon>
        <taxon>Viridiplantae</taxon>
        <taxon>Streptophyta</taxon>
        <taxon>Embryophyta</taxon>
        <taxon>Tracheophyta</taxon>
        <taxon>Spermatophyta</taxon>
        <taxon>Magnoliopsida</taxon>
        <taxon>eudicotyledons</taxon>
        <taxon>Gunneridae</taxon>
        <taxon>Pentapetalae</taxon>
        <taxon>asterids</taxon>
        <taxon>Ericales</taxon>
        <taxon>Ericaceae</taxon>
        <taxon>Vaccinioideae</taxon>
        <taxon>Vaccinieae</taxon>
        <taxon>Vaccinium</taxon>
    </lineage>
</organism>
<dbReference type="EMBL" id="CM037157">
    <property type="protein sequence ID" value="KAH7848424.1"/>
    <property type="molecule type" value="Genomic_DNA"/>
</dbReference>
<evidence type="ECO:0000313" key="2">
    <source>
        <dbReference type="Proteomes" id="UP000828048"/>
    </source>
</evidence>
<accession>A0ACB7Y5Z1</accession>
<name>A0ACB7Y5Z1_9ERIC</name>
<sequence>MLELLSNHRLTMLSPVFETEVKRSVKEVYEKWEKKGSCLVEMKKWFDDMTLKLAVRLIAGNGKAEVDEGYREAFRAFFELMGVFTVADAIPFLRWLDLGGYEKEMKRIGKKMDDLLQEWLDEHKRRKISCEVAEVEAEKGFMELMLEILDGGTNDALNFDAETISKATCLRIFSPKDFLMTHKDVDLRGQHFELLPFGSGRRGCPGISFGLHVVQFTLASLVHAFEIATPANEPVDMGDCIVGGYHVPAGTTLFVNLWKVHRDPQLWPNPEDFQPKRFLTTHKDVDLRGQHFELLPFGSGRRGCPGISFGLHVVQFTLASLVHAFEIATPANEPVDMGESFGFTNVKAMPLEVILTPPLPPKVYG</sequence>
<keyword evidence="2" id="KW-1185">Reference proteome</keyword>
<dbReference type="Proteomes" id="UP000828048">
    <property type="component" value="Chromosome 7"/>
</dbReference>
<proteinExistence type="predicted"/>
<protein>
    <submittedName>
        <fullName evidence="1">Uncharacterized protein</fullName>
    </submittedName>
</protein>
<comment type="caution">
    <text evidence="1">The sequence shown here is derived from an EMBL/GenBank/DDBJ whole genome shotgun (WGS) entry which is preliminary data.</text>
</comment>
<evidence type="ECO:0000313" key="1">
    <source>
        <dbReference type="EMBL" id="KAH7848424.1"/>
    </source>
</evidence>
<gene>
    <name evidence="1" type="ORF">Vadar_002608</name>
</gene>
<reference evidence="1 2" key="1">
    <citation type="journal article" date="2021" name="Hortic Res">
        <title>High-quality reference genome and annotation aids understanding of berry development for evergreen blueberry (Vaccinium darrowii).</title>
        <authorList>
            <person name="Yu J."/>
            <person name="Hulse-Kemp A.M."/>
            <person name="Babiker E."/>
            <person name="Staton M."/>
        </authorList>
    </citation>
    <scope>NUCLEOTIDE SEQUENCE [LARGE SCALE GENOMIC DNA]</scope>
    <source>
        <strain evidence="2">cv. NJ 8807/NJ 8810</strain>
        <tissue evidence="1">Young leaf</tissue>
    </source>
</reference>